<dbReference type="Proteomes" id="UP000184001">
    <property type="component" value="Unassembled WGS sequence"/>
</dbReference>
<dbReference type="Pfam" id="PF03450">
    <property type="entry name" value="CO_deh_flav_C"/>
    <property type="match status" value="1"/>
</dbReference>
<evidence type="ECO:0000313" key="4">
    <source>
        <dbReference type="Proteomes" id="UP000184001"/>
    </source>
</evidence>
<dbReference type="GO" id="GO:0016491">
    <property type="term" value="F:oxidoreductase activity"/>
    <property type="evidence" value="ECO:0007669"/>
    <property type="project" value="InterPro"/>
</dbReference>
<dbReference type="GO" id="GO:0071949">
    <property type="term" value="F:FAD binding"/>
    <property type="evidence" value="ECO:0007669"/>
    <property type="project" value="InterPro"/>
</dbReference>
<organism evidence="3 4">
    <name type="scientific">Halodesulfovibrio aestuarii</name>
    <dbReference type="NCBI Taxonomy" id="126333"/>
    <lineage>
        <taxon>Bacteria</taxon>
        <taxon>Pseudomonadati</taxon>
        <taxon>Thermodesulfobacteriota</taxon>
        <taxon>Desulfovibrionia</taxon>
        <taxon>Desulfovibrionales</taxon>
        <taxon>Desulfovibrionaceae</taxon>
        <taxon>Halodesulfovibrio</taxon>
    </lineage>
</organism>
<feature type="domain" description="FAD-binding PCMH-type" evidence="2">
    <location>
        <begin position="1"/>
        <end position="171"/>
    </location>
</feature>
<dbReference type="InterPro" id="IPR051312">
    <property type="entry name" value="Diverse_Substr_Oxidored"/>
</dbReference>
<dbReference type="RefSeq" id="WP_020000793.1">
    <property type="nucleotide sequence ID" value="NZ_CP192219.1"/>
</dbReference>
<dbReference type="SUPFAM" id="SSF56176">
    <property type="entry name" value="FAD-binding/transporter-associated domain-like"/>
    <property type="match status" value="1"/>
</dbReference>
<accession>A0A8G2F7F9</accession>
<proteinExistence type="predicted"/>
<dbReference type="SUPFAM" id="SSF55447">
    <property type="entry name" value="CO dehydrogenase flavoprotein C-terminal domain-like"/>
    <property type="match status" value="1"/>
</dbReference>
<comment type="caution">
    <text evidence="3">The sequence shown here is derived from an EMBL/GenBank/DDBJ whole genome shotgun (WGS) entry which is preliminary data.</text>
</comment>
<dbReference type="InterPro" id="IPR016166">
    <property type="entry name" value="FAD-bd_PCMH"/>
</dbReference>
<dbReference type="InterPro" id="IPR016167">
    <property type="entry name" value="FAD-bd_PCMH_sub1"/>
</dbReference>
<sequence length="287" mass="30376">MNILFPTSVEAALDALQVNPTARVMAGGTDLLVKRRAGSETPEIVVCMEKVADISCIEVQEDRIRIGAATTMSGLLDNTDIRERLPLLHRAAEVFASPLVRNMATIGGNICTASPAADTLPPLHVLGAEVEIYSSSGKRCIPISDFVVAPGRTSLASGELLGAVIVPVPQGRTIGYFEKVGKRKALAIAVVSLAALLRVESNVITEARLAWGSVGPTVVRCSDVESQLIGSAPTLDTFRSVGESVRRAIHPISDVRASAEYRMEVAVNLLLRLAEQAADPTGIKVGF</sequence>
<evidence type="ECO:0000256" key="1">
    <source>
        <dbReference type="ARBA" id="ARBA00022827"/>
    </source>
</evidence>
<keyword evidence="1" id="KW-0274">FAD</keyword>
<protein>
    <submittedName>
        <fullName evidence="3">Xanthine dehydrogenase FAD-binding subunit</fullName>
    </submittedName>
</protein>
<gene>
    <name evidence="3" type="ORF">SAMN05660830_01237</name>
</gene>
<reference evidence="3 4" key="1">
    <citation type="submission" date="2016-11" db="EMBL/GenBank/DDBJ databases">
        <authorList>
            <person name="Varghese N."/>
            <person name="Submissions S."/>
        </authorList>
    </citation>
    <scope>NUCLEOTIDE SEQUENCE [LARGE SCALE GENOMIC DNA]</scope>
    <source>
        <strain evidence="3 4">DSM 17919</strain>
    </source>
</reference>
<dbReference type="PANTHER" id="PTHR42659">
    <property type="entry name" value="XANTHINE DEHYDROGENASE SUBUNIT C-RELATED"/>
    <property type="match status" value="1"/>
</dbReference>
<keyword evidence="1" id="KW-0285">Flavoprotein</keyword>
<dbReference type="PANTHER" id="PTHR42659:SF9">
    <property type="entry name" value="XANTHINE DEHYDROGENASE FAD-BINDING SUBUNIT XDHB-RELATED"/>
    <property type="match status" value="1"/>
</dbReference>
<dbReference type="Gene3D" id="3.30.43.10">
    <property type="entry name" value="Uridine Diphospho-n-acetylenolpyruvylglucosamine Reductase, domain 2"/>
    <property type="match status" value="1"/>
</dbReference>
<dbReference type="EMBL" id="FQZR01000003">
    <property type="protein sequence ID" value="SHI97313.1"/>
    <property type="molecule type" value="Genomic_DNA"/>
</dbReference>
<dbReference type="InterPro" id="IPR036683">
    <property type="entry name" value="CO_DH_flav_C_dom_sf"/>
</dbReference>
<dbReference type="InterPro" id="IPR005107">
    <property type="entry name" value="CO_DH_flav_C"/>
</dbReference>
<dbReference type="InterPro" id="IPR016169">
    <property type="entry name" value="FAD-bd_PCMH_sub2"/>
</dbReference>
<dbReference type="InterPro" id="IPR002346">
    <property type="entry name" value="Mopterin_DH_FAD-bd"/>
</dbReference>
<dbReference type="Pfam" id="PF00941">
    <property type="entry name" value="FAD_binding_5"/>
    <property type="match status" value="1"/>
</dbReference>
<dbReference type="SMART" id="SM01092">
    <property type="entry name" value="CO_deh_flav_C"/>
    <property type="match status" value="1"/>
</dbReference>
<dbReference type="Gene3D" id="3.30.465.10">
    <property type="match status" value="1"/>
</dbReference>
<dbReference type="InterPro" id="IPR036318">
    <property type="entry name" value="FAD-bd_PCMH-like_sf"/>
</dbReference>
<name>A0A8G2F7F9_9BACT</name>
<dbReference type="AlphaFoldDB" id="A0A8G2F7F9"/>
<dbReference type="Gene3D" id="3.30.390.50">
    <property type="entry name" value="CO dehydrogenase flavoprotein, C-terminal domain"/>
    <property type="match status" value="1"/>
</dbReference>
<dbReference type="PROSITE" id="PS51387">
    <property type="entry name" value="FAD_PCMH"/>
    <property type="match status" value="1"/>
</dbReference>
<evidence type="ECO:0000259" key="2">
    <source>
        <dbReference type="PROSITE" id="PS51387"/>
    </source>
</evidence>
<evidence type="ECO:0000313" key="3">
    <source>
        <dbReference type="EMBL" id="SHI97313.1"/>
    </source>
</evidence>